<keyword evidence="2" id="KW-0472">Membrane</keyword>
<dbReference type="InterPro" id="IPR032675">
    <property type="entry name" value="LRR_dom_sf"/>
</dbReference>
<evidence type="ECO:0000256" key="2">
    <source>
        <dbReference type="SAM" id="Phobius"/>
    </source>
</evidence>
<name>A0ABP0FH58_CLALP</name>
<evidence type="ECO:0000256" key="1">
    <source>
        <dbReference type="SAM" id="MobiDB-lite"/>
    </source>
</evidence>
<accession>A0ABP0FH58</accession>
<feature type="region of interest" description="Disordered" evidence="1">
    <location>
        <begin position="188"/>
        <end position="217"/>
    </location>
</feature>
<keyword evidence="4" id="KW-1185">Reference proteome</keyword>
<feature type="transmembrane region" description="Helical" evidence="2">
    <location>
        <begin position="265"/>
        <end position="284"/>
    </location>
</feature>
<feature type="compositionally biased region" description="Polar residues" evidence="1">
    <location>
        <begin position="10"/>
        <end position="26"/>
    </location>
</feature>
<feature type="region of interest" description="Disordered" evidence="1">
    <location>
        <begin position="1"/>
        <end position="59"/>
    </location>
</feature>
<feature type="transmembrane region" description="Helical" evidence="2">
    <location>
        <begin position="230"/>
        <end position="253"/>
    </location>
</feature>
<proteinExistence type="predicted"/>
<feature type="compositionally biased region" description="Basic and acidic residues" evidence="1">
    <location>
        <begin position="32"/>
        <end position="43"/>
    </location>
</feature>
<dbReference type="EMBL" id="CAWYQH010000057">
    <property type="protein sequence ID" value="CAK8679001.1"/>
    <property type="molecule type" value="Genomic_DNA"/>
</dbReference>
<protein>
    <submittedName>
        <fullName evidence="3">Uncharacterized protein</fullName>
    </submittedName>
</protein>
<keyword evidence="2" id="KW-0812">Transmembrane</keyword>
<keyword evidence="2" id="KW-1133">Transmembrane helix</keyword>
<comment type="caution">
    <text evidence="3">The sequence shown here is derived from an EMBL/GenBank/DDBJ whole genome shotgun (WGS) entry which is preliminary data.</text>
</comment>
<organism evidence="3 4">
    <name type="scientific">Clavelina lepadiformis</name>
    <name type="common">Light-bulb sea squirt</name>
    <name type="synonym">Ascidia lepadiformis</name>
    <dbReference type="NCBI Taxonomy" id="159417"/>
    <lineage>
        <taxon>Eukaryota</taxon>
        <taxon>Metazoa</taxon>
        <taxon>Chordata</taxon>
        <taxon>Tunicata</taxon>
        <taxon>Ascidiacea</taxon>
        <taxon>Aplousobranchia</taxon>
        <taxon>Clavelinidae</taxon>
        <taxon>Clavelina</taxon>
    </lineage>
</organism>
<reference evidence="3 4" key="1">
    <citation type="submission" date="2024-02" db="EMBL/GenBank/DDBJ databases">
        <authorList>
            <person name="Daric V."/>
            <person name="Darras S."/>
        </authorList>
    </citation>
    <scope>NUCLEOTIDE SEQUENCE [LARGE SCALE GENOMIC DNA]</scope>
</reference>
<feature type="region of interest" description="Disordered" evidence="1">
    <location>
        <begin position="118"/>
        <end position="153"/>
    </location>
</feature>
<evidence type="ECO:0000313" key="4">
    <source>
        <dbReference type="Proteomes" id="UP001642483"/>
    </source>
</evidence>
<sequence length="659" mass="73678">MDQDEEQGDFQLTRNPSHGNVDQSQPIDAAQEEQHHHVEERLQEMVLQDEASQPVARTEDVGSQQLALAREEAALIVRELASSGGTINIQIAPFVQQFQDNRRNMNFENVGGDVHNPGGEVYGNVGQPGEPTIQRTPQNIAEQPGSSQAPVQEPTIQRNPQNIAEQPGPSQAPVQEPTIQRTSQNIAELPGPSQAPVQGAAQPEPPSQRHYQDRETGGWHETIRQTEIKAFGFTVKGISAIILAGGATAVALLASLRDPIARQTLASAFAAGAAGVAAAASIFVTKYGQGSLLVEVVTKGFEAEANLLQAYSSGKIKQDLIENHWQKAGDNLTVELTYYKVIRASEEEFEEIRKEVESLKDCHFQQNETEIILSSSSTLRDDSKVITHLSASETKKLVVEKEHGKLVITLINRETTEIKTKETKLSSPKEVDIPFSSISKMDSSKQRKFQKLPPTPKQLGSEDFQHREIIRRLEKYHYEHYGGYKQLELLRVYEQIHQINDEQLTTNAAELFPGMLDLSYIKLTESQIDSLLFILTKVEKRIEELRLIKCFSKPEDVGRLFEAIQAMPGKIGWLDISFNIIPKIPSKSFFNKIEDRLLMLKCFPDDDATDGMRVANQSEIDEIQRVLEQLDDSELMVYLGRRDGEWVGLRSQKKSDVSV</sequence>
<dbReference type="Gene3D" id="3.80.10.10">
    <property type="entry name" value="Ribonuclease Inhibitor"/>
    <property type="match status" value="1"/>
</dbReference>
<dbReference type="Proteomes" id="UP001642483">
    <property type="component" value="Unassembled WGS sequence"/>
</dbReference>
<gene>
    <name evidence="3" type="ORF">CVLEPA_LOCUS9268</name>
</gene>
<evidence type="ECO:0000313" key="3">
    <source>
        <dbReference type="EMBL" id="CAK8679001.1"/>
    </source>
</evidence>
<feature type="compositionally biased region" description="Polar residues" evidence="1">
    <location>
        <begin position="133"/>
        <end position="153"/>
    </location>
</feature>